<dbReference type="PROSITE" id="PS00893">
    <property type="entry name" value="NUDIX_BOX"/>
    <property type="match status" value="1"/>
</dbReference>
<gene>
    <name evidence="3" type="ORF">AMS66_07825</name>
</gene>
<dbReference type="GO" id="GO:0016787">
    <property type="term" value="F:hydrolase activity"/>
    <property type="evidence" value="ECO:0007669"/>
    <property type="project" value="UniProtKB-KW"/>
</dbReference>
<dbReference type="PANTHER" id="PTHR43736:SF2">
    <property type="entry name" value="MUTT_NUDIX FAMILY PROTEIN"/>
    <property type="match status" value="1"/>
</dbReference>
<keyword evidence="4" id="KW-1185">Reference proteome</keyword>
<evidence type="ECO:0000256" key="1">
    <source>
        <dbReference type="ARBA" id="ARBA00022801"/>
    </source>
</evidence>
<proteinExistence type="predicted"/>
<name>A0A0M9BRQ7_9BACL</name>
<sequence length="151" mass="17676">MKIRSSVCALIIKDDQILTIKKQDKDKFEYILPGGGQEFGETLLDALHREVREEVGAGIKNTRLLFVREYIGKNHEHSERDEGLHIVSHMFSCEIEEENKYQLELDHDQVGVEWIKIGEQPNYNFYPKELITHLKKLDIERSFETYIGDVN</sequence>
<reference evidence="3 4" key="1">
    <citation type="submission" date="2015-08" db="EMBL/GenBank/DDBJ databases">
        <title>Draft genome sequence of cellulolytic and xylanolytic Paenibacillus sp. A59, isolated from a decaying forest soil from Patagonia, Argentina.</title>
        <authorList>
            <person name="Ghio S."/>
            <person name="Caceres A.M."/>
            <person name="Talia P."/>
            <person name="Grasso D."/>
            <person name="Campos E."/>
        </authorList>
    </citation>
    <scope>NUCLEOTIDE SEQUENCE [LARGE SCALE GENOMIC DNA]</scope>
    <source>
        <strain evidence="3 4">A59</strain>
    </source>
</reference>
<dbReference type="Pfam" id="PF00293">
    <property type="entry name" value="NUDIX"/>
    <property type="match status" value="1"/>
</dbReference>
<comment type="caution">
    <text evidence="3">The sequence shown here is derived from an EMBL/GenBank/DDBJ whole genome shotgun (WGS) entry which is preliminary data.</text>
</comment>
<organism evidence="3 4">
    <name type="scientific">Paenibacillus xylanivorans</name>
    <dbReference type="NCBI Taxonomy" id="1705561"/>
    <lineage>
        <taxon>Bacteria</taxon>
        <taxon>Bacillati</taxon>
        <taxon>Bacillota</taxon>
        <taxon>Bacilli</taxon>
        <taxon>Bacillales</taxon>
        <taxon>Paenibacillaceae</taxon>
        <taxon>Paenibacillus</taxon>
    </lineage>
</organism>
<protein>
    <recommendedName>
        <fullName evidence="2">Nudix hydrolase domain-containing protein</fullName>
    </recommendedName>
</protein>
<dbReference type="RefSeq" id="WP_053780259.1">
    <property type="nucleotide sequence ID" value="NZ_LITU01000050.1"/>
</dbReference>
<dbReference type="SUPFAM" id="SSF55811">
    <property type="entry name" value="Nudix"/>
    <property type="match status" value="1"/>
</dbReference>
<dbReference type="Proteomes" id="UP000037688">
    <property type="component" value="Unassembled WGS sequence"/>
</dbReference>
<dbReference type="InterPro" id="IPR015797">
    <property type="entry name" value="NUDIX_hydrolase-like_dom_sf"/>
</dbReference>
<dbReference type="PROSITE" id="PS51462">
    <property type="entry name" value="NUDIX"/>
    <property type="match status" value="1"/>
</dbReference>
<dbReference type="Gene3D" id="3.90.79.10">
    <property type="entry name" value="Nucleoside Triphosphate Pyrophosphohydrolase"/>
    <property type="match status" value="1"/>
</dbReference>
<dbReference type="AlphaFoldDB" id="A0A0M9BRQ7"/>
<evidence type="ECO:0000313" key="4">
    <source>
        <dbReference type="Proteomes" id="UP000037688"/>
    </source>
</evidence>
<evidence type="ECO:0000313" key="3">
    <source>
        <dbReference type="EMBL" id="KOY16782.1"/>
    </source>
</evidence>
<accession>A0A0M9BRQ7</accession>
<evidence type="ECO:0000259" key="2">
    <source>
        <dbReference type="PROSITE" id="PS51462"/>
    </source>
</evidence>
<dbReference type="InterPro" id="IPR020084">
    <property type="entry name" value="NUDIX_hydrolase_CS"/>
</dbReference>
<dbReference type="OrthoDB" id="65827at2"/>
<keyword evidence="1" id="KW-0378">Hydrolase</keyword>
<dbReference type="PATRIC" id="fig|1705561.3.peg.1396"/>
<dbReference type="EMBL" id="LITU01000050">
    <property type="protein sequence ID" value="KOY16782.1"/>
    <property type="molecule type" value="Genomic_DNA"/>
</dbReference>
<dbReference type="PANTHER" id="PTHR43736">
    <property type="entry name" value="ADP-RIBOSE PYROPHOSPHATASE"/>
    <property type="match status" value="1"/>
</dbReference>
<feature type="domain" description="Nudix hydrolase" evidence="2">
    <location>
        <begin position="1"/>
        <end position="137"/>
    </location>
</feature>
<dbReference type="InterPro" id="IPR000086">
    <property type="entry name" value="NUDIX_hydrolase_dom"/>
</dbReference>